<dbReference type="GO" id="GO:0005829">
    <property type="term" value="C:cytosol"/>
    <property type="evidence" value="ECO:0007669"/>
    <property type="project" value="TreeGrafter"/>
</dbReference>
<dbReference type="InterPro" id="IPR001763">
    <property type="entry name" value="Rhodanese-like_dom"/>
</dbReference>
<dbReference type="InterPro" id="IPR036873">
    <property type="entry name" value="Rhodanese-like_dom_sf"/>
</dbReference>
<gene>
    <name evidence="5" type="ORF">CARN1_2014</name>
</gene>
<evidence type="ECO:0000259" key="4">
    <source>
        <dbReference type="PROSITE" id="PS50206"/>
    </source>
</evidence>
<dbReference type="InterPro" id="IPR045886">
    <property type="entry name" value="ThiF/MoeB/HesA"/>
</dbReference>
<dbReference type="GO" id="GO:0016779">
    <property type="term" value="F:nucleotidyltransferase activity"/>
    <property type="evidence" value="ECO:0007669"/>
    <property type="project" value="TreeGrafter"/>
</dbReference>
<dbReference type="InterPro" id="IPR000594">
    <property type="entry name" value="ThiF_NAD_FAD-bd"/>
</dbReference>
<feature type="domain" description="Rhodanese" evidence="4">
    <location>
        <begin position="282"/>
        <end position="366"/>
    </location>
</feature>
<dbReference type="FunFam" id="3.40.50.720:FF:000033">
    <property type="entry name" value="Adenylyltransferase and sulfurtransferase MOCS3"/>
    <property type="match status" value="1"/>
</dbReference>
<dbReference type="AlphaFoldDB" id="E6PCE3"/>
<dbReference type="CDD" id="cd00158">
    <property type="entry name" value="RHOD"/>
    <property type="match status" value="1"/>
</dbReference>
<dbReference type="GO" id="GO:0004792">
    <property type="term" value="F:thiosulfate-cyanide sulfurtransferase activity"/>
    <property type="evidence" value="ECO:0007669"/>
    <property type="project" value="TreeGrafter"/>
</dbReference>
<protein>
    <submittedName>
        <fullName evidence="5">UBA/THIF-type NAD/FAD binding protein</fullName>
    </submittedName>
</protein>
<keyword evidence="3" id="KW-0067">ATP-binding</keyword>
<evidence type="ECO:0000313" key="5">
    <source>
        <dbReference type="EMBL" id="CBH74127.1"/>
    </source>
</evidence>
<dbReference type="SUPFAM" id="SSF69572">
    <property type="entry name" value="Activating enzymes of the ubiquitin-like proteins"/>
    <property type="match status" value="1"/>
</dbReference>
<evidence type="ECO:0000256" key="1">
    <source>
        <dbReference type="ARBA" id="ARBA00022679"/>
    </source>
</evidence>
<dbReference type="PANTHER" id="PTHR10953">
    <property type="entry name" value="UBIQUITIN-ACTIVATING ENZYME E1"/>
    <property type="match status" value="1"/>
</dbReference>
<dbReference type="SMART" id="SM00450">
    <property type="entry name" value="RHOD"/>
    <property type="match status" value="1"/>
</dbReference>
<dbReference type="Pfam" id="PF00899">
    <property type="entry name" value="ThiF"/>
    <property type="match status" value="1"/>
</dbReference>
<dbReference type="GO" id="GO:0008641">
    <property type="term" value="F:ubiquitin-like modifier activating enzyme activity"/>
    <property type="evidence" value="ECO:0007669"/>
    <property type="project" value="InterPro"/>
</dbReference>
<dbReference type="GO" id="GO:0008146">
    <property type="term" value="F:sulfotransferase activity"/>
    <property type="evidence" value="ECO:0007669"/>
    <property type="project" value="TreeGrafter"/>
</dbReference>
<dbReference type="NCBIfam" id="NF004281">
    <property type="entry name" value="PRK05690.1"/>
    <property type="match status" value="1"/>
</dbReference>
<name>E6PCE3_9ZZZZ</name>
<dbReference type="EMBL" id="CABL01000001">
    <property type="protein sequence ID" value="CBH74127.1"/>
    <property type="molecule type" value="Genomic_DNA"/>
</dbReference>
<dbReference type="GO" id="GO:0005524">
    <property type="term" value="F:ATP binding"/>
    <property type="evidence" value="ECO:0007669"/>
    <property type="project" value="UniProtKB-KW"/>
</dbReference>
<organism evidence="5">
    <name type="scientific">mine drainage metagenome</name>
    <dbReference type="NCBI Taxonomy" id="410659"/>
    <lineage>
        <taxon>unclassified sequences</taxon>
        <taxon>metagenomes</taxon>
        <taxon>ecological metagenomes</taxon>
    </lineage>
</organism>
<evidence type="ECO:0000256" key="3">
    <source>
        <dbReference type="ARBA" id="ARBA00022840"/>
    </source>
</evidence>
<evidence type="ECO:0000256" key="2">
    <source>
        <dbReference type="ARBA" id="ARBA00022741"/>
    </source>
</evidence>
<dbReference type="InterPro" id="IPR035985">
    <property type="entry name" value="Ubiquitin-activating_enz"/>
</dbReference>
<keyword evidence="2" id="KW-0547">Nucleotide-binding</keyword>
<proteinExistence type="predicted"/>
<comment type="caution">
    <text evidence="5">The sequence shown here is derived from an EMBL/GenBank/DDBJ whole genome shotgun (WGS) entry which is preliminary data.</text>
</comment>
<dbReference type="PROSITE" id="PS50206">
    <property type="entry name" value="RHODANESE_3"/>
    <property type="match status" value="1"/>
</dbReference>
<reference evidence="5" key="1">
    <citation type="submission" date="2009-10" db="EMBL/GenBank/DDBJ databases">
        <title>Diversity of trophic interactions inside an arsenic-rich microbial ecosystem.</title>
        <authorList>
            <person name="Bertin P.N."/>
            <person name="Heinrich-Salmeron A."/>
            <person name="Pelletier E."/>
            <person name="Goulhen-Chollet F."/>
            <person name="Arsene-Ploetze F."/>
            <person name="Gallien S."/>
            <person name="Calteau A."/>
            <person name="Vallenet D."/>
            <person name="Casiot C."/>
            <person name="Chane-Woon-Ming B."/>
            <person name="Giloteaux L."/>
            <person name="Barakat M."/>
            <person name="Bonnefoy V."/>
            <person name="Bruneel O."/>
            <person name="Chandler M."/>
            <person name="Cleiss J."/>
            <person name="Duran R."/>
            <person name="Elbaz-Poulichet F."/>
            <person name="Fonknechten N."/>
            <person name="Lauga B."/>
            <person name="Mornico D."/>
            <person name="Ortet P."/>
            <person name="Schaeffer C."/>
            <person name="Siguier P."/>
            <person name="Alexander Thil Smith A."/>
            <person name="Van Dorsselaer A."/>
            <person name="Weissenbach J."/>
            <person name="Medigue C."/>
            <person name="Le Paslier D."/>
        </authorList>
    </citation>
    <scope>NUCLEOTIDE SEQUENCE</scope>
</reference>
<dbReference type="Gene3D" id="3.40.250.10">
    <property type="entry name" value="Rhodanese-like domain"/>
    <property type="match status" value="1"/>
</dbReference>
<sequence>MTLAGSRDLRRYSRHLLIPEIGLAGQERLASSRALVIGAGGLGAPVLAYLAAAGVGRIGVIDDDLVDESNLQRQILFEQADIGRPKAEVSAERLHALNPQIAIDALQLRFDASNARELVRLYDVVIDCSDRFTTRYCASDACSLEGKIEIFAAIFRFDGQVTRFDPAGPCYRCLFPHAPEPGSVPSCAEGGVLGVLPGIVGAWQASEALKALLQIGEPLRGRLLLVDALAARTREVRFERDPECVRCGDRPTLFEPVDAPDEDSTAPIPEVVEIAPEELDAALREAVLLDVREPHEAALGLLPGAVHLPASQLEARMHELDTAKRYVVACRVGVRSRWAIARLRDAGFKRLAHLQGGLLRYAALEAGFEFF</sequence>
<keyword evidence="1" id="KW-0808">Transferase</keyword>
<accession>E6PCE3</accession>
<dbReference type="Pfam" id="PF00581">
    <property type="entry name" value="Rhodanese"/>
    <property type="match status" value="1"/>
</dbReference>
<dbReference type="PANTHER" id="PTHR10953:SF102">
    <property type="entry name" value="ADENYLYLTRANSFERASE AND SULFURTRANSFERASE MOCS3"/>
    <property type="match status" value="1"/>
</dbReference>
<dbReference type="CDD" id="cd00757">
    <property type="entry name" value="ThiF_MoeB_HesA_family"/>
    <property type="match status" value="1"/>
</dbReference>
<dbReference type="Gene3D" id="3.40.50.720">
    <property type="entry name" value="NAD(P)-binding Rossmann-like Domain"/>
    <property type="match status" value="1"/>
</dbReference>